<comment type="caution">
    <text evidence="13">The sequence shown here is derived from an EMBL/GenBank/DDBJ whole genome shotgun (WGS) entry which is preliminary data.</text>
</comment>
<keyword evidence="14" id="KW-1185">Reference proteome</keyword>
<dbReference type="InterPro" id="IPR003200">
    <property type="entry name" value="Nict_dMeBzImd_PRibTrfase"/>
</dbReference>
<dbReference type="InterPro" id="IPR029479">
    <property type="entry name" value="Nitroreductase"/>
</dbReference>
<name>A0A917FY77_9BACL</name>
<dbReference type="InterPro" id="IPR000415">
    <property type="entry name" value="Nitroreductase-like"/>
</dbReference>
<dbReference type="FunFam" id="3.40.50.10210:FF:000001">
    <property type="entry name" value="Nicotinate-nucleotide--dimethylbenzimidazole phosphoribosyltransferase"/>
    <property type="match status" value="1"/>
</dbReference>
<dbReference type="GO" id="GO:0016491">
    <property type="term" value="F:oxidoreductase activity"/>
    <property type="evidence" value="ECO:0007669"/>
    <property type="project" value="InterPro"/>
</dbReference>
<evidence type="ECO:0000256" key="3">
    <source>
        <dbReference type="ARBA" id="ARBA00007110"/>
    </source>
</evidence>
<dbReference type="InterPro" id="IPR036087">
    <property type="entry name" value="Nict_dMeBzImd_PRibTrfase_sf"/>
</dbReference>
<dbReference type="Pfam" id="PF02277">
    <property type="entry name" value="DBI_PRT"/>
    <property type="match status" value="1"/>
</dbReference>
<evidence type="ECO:0000256" key="6">
    <source>
        <dbReference type="ARBA" id="ARBA00022573"/>
    </source>
</evidence>
<dbReference type="GO" id="GO:0008939">
    <property type="term" value="F:nicotinate-nucleotide-dimethylbenzimidazole phosphoribosyltransferase activity"/>
    <property type="evidence" value="ECO:0007669"/>
    <property type="project" value="UniProtKB-UniRule"/>
</dbReference>
<evidence type="ECO:0000256" key="11">
    <source>
        <dbReference type="HAMAP-Rule" id="MF_00230"/>
    </source>
</evidence>
<comment type="function">
    <text evidence="1 11">Catalyzes the synthesis of alpha-ribazole-5'-phosphate from nicotinate mononucleotide (NAMN) and 5,6-dimethylbenzimidazole (DMB).</text>
</comment>
<dbReference type="Proteomes" id="UP000644756">
    <property type="component" value="Unassembled WGS sequence"/>
</dbReference>
<evidence type="ECO:0000256" key="2">
    <source>
        <dbReference type="ARBA" id="ARBA00005049"/>
    </source>
</evidence>
<dbReference type="NCBIfam" id="TIGR02476">
    <property type="entry name" value="BluB"/>
    <property type="match status" value="1"/>
</dbReference>
<comment type="catalytic activity">
    <reaction evidence="10 11">
        <text>5,6-dimethylbenzimidazole + nicotinate beta-D-ribonucleotide = alpha-ribazole 5'-phosphate + nicotinate + H(+)</text>
        <dbReference type="Rhea" id="RHEA:11196"/>
        <dbReference type="ChEBI" id="CHEBI:15378"/>
        <dbReference type="ChEBI" id="CHEBI:15890"/>
        <dbReference type="ChEBI" id="CHEBI:32544"/>
        <dbReference type="ChEBI" id="CHEBI:57502"/>
        <dbReference type="ChEBI" id="CHEBI:57918"/>
        <dbReference type="EC" id="2.4.2.21"/>
    </reaction>
</comment>
<keyword evidence="6 11" id="KW-0169">Cobalamin biosynthesis</keyword>
<dbReference type="Pfam" id="PF00881">
    <property type="entry name" value="Nitroreductase"/>
    <property type="match status" value="1"/>
</dbReference>
<reference evidence="13" key="1">
    <citation type="journal article" date="2014" name="Int. J. Syst. Evol. Microbiol.">
        <title>Complete genome sequence of Corynebacterium casei LMG S-19264T (=DSM 44701T), isolated from a smear-ripened cheese.</title>
        <authorList>
            <consortium name="US DOE Joint Genome Institute (JGI-PGF)"/>
            <person name="Walter F."/>
            <person name="Albersmeier A."/>
            <person name="Kalinowski J."/>
            <person name="Ruckert C."/>
        </authorList>
    </citation>
    <scope>NUCLEOTIDE SEQUENCE</scope>
    <source>
        <strain evidence="13">CGMCC 1.12987</strain>
    </source>
</reference>
<accession>A0A917FY77</accession>
<dbReference type="PANTHER" id="PTHR43463:SF1">
    <property type="entry name" value="NICOTINATE-NUCLEOTIDE--DIMETHYLBENZIMIDAZOLE PHOSPHORIBOSYLTRANSFERASE"/>
    <property type="match status" value="1"/>
</dbReference>
<dbReference type="SUPFAM" id="SSF52733">
    <property type="entry name" value="Nicotinate mononucleotide:5,6-dimethylbenzimidazole phosphoribosyltransferase (CobT)"/>
    <property type="match status" value="1"/>
</dbReference>
<dbReference type="InterPro" id="IPR017846">
    <property type="entry name" value="Nict_dMeBzImd_PRibTrfase_bact"/>
</dbReference>
<dbReference type="GO" id="GO:0009236">
    <property type="term" value="P:cobalamin biosynthetic process"/>
    <property type="evidence" value="ECO:0007669"/>
    <property type="project" value="UniProtKB-UniRule"/>
</dbReference>
<organism evidence="13 14">
    <name type="scientific">Paenibacillus abyssi</name>
    <dbReference type="NCBI Taxonomy" id="1340531"/>
    <lineage>
        <taxon>Bacteria</taxon>
        <taxon>Bacillati</taxon>
        <taxon>Bacillota</taxon>
        <taxon>Bacilli</taxon>
        <taxon>Bacillales</taxon>
        <taxon>Paenibacillaceae</taxon>
        <taxon>Paenibacillus</taxon>
    </lineage>
</organism>
<feature type="domain" description="Nitroreductase" evidence="12">
    <location>
        <begin position="402"/>
        <end position="568"/>
    </location>
</feature>
<dbReference type="InterPro" id="IPR023195">
    <property type="entry name" value="Nict_dMeBzImd_PRibTrfase_N"/>
</dbReference>
<sequence>MEKLLEVINRIARPDLVSMRKMQERIHNLTKPVGSLGALEELAVRMAGIQAVPEPKIDAKAIVVMCGDHGVTEEGVSAYPSAVTGLMMGNFSRGRAAVNVLAKQCGAKVIVVDIGSYLQELPEGVIDRKIRSGTNNMAKGPAMTKQEAVEAIHIGIETAVSLAEEGTHVIGLGEMGIGNTTASSAIAAVLLSKPVQELTGRGTGLEHNGVDKKVEVIKQAIRTNRPDPNDVVDVLSKLGGMEIAGLVGVILGAASRKVAIVIDGVITGAAALVAYQIEPRCRDYMIASHLSAEPAHRFILDELGLTPLLHAGMRLGEGTGAALAFPMIESALRLTREMATFSELGLPSPAPELETYTLPSLALTDKRTTVISAASSNDGSAAESAAHHAFTAEEKAAVYRAIEERRDIRSFKKDPLPDELLMRLLRAGHHAPSVGFMQPWNFIVIRSEETKLQLKQAADKERRALLIHYEGEKAEKFSKLKIEALTEAPVTLCITLDPTRGGLHVLGRNSIPETDLASVSCAIQNIWLAARAEGLAVGWVSFYKKQDVRQILQIPPHVDPVALLSIGYTDHFPKQPILESSGWRKRLSLEELIYTEEWGTQSK</sequence>
<evidence type="ECO:0000313" key="14">
    <source>
        <dbReference type="Proteomes" id="UP000644756"/>
    </source>
</evidence>
<evidence type="ECO:0000256" key="9">
    <source>
        <dbReference type="ARBA" id="ARBA00030686"/>
    </source>
</evidence>
<dbReference type="Gene3D" id="3.40.50.10210">
    <property type="match status" value="1"/>
</dbReference>
<dbReference type="AlphaFoldDB" id="A0A917FY77"/>
<dbReference type="HAMAP" id="MF_00230">
    <property type="entry name" value="CobT"/>
    <property type="match status" value="1"/>
</dbReference>
<keyword evidence="7 11" id="KW-0328">Glycosyltransferase</keyword>
<keyword evidence="8 11" id="KW-0808">Transferase</keyword>
<evidence type="ECO:0000256" key="4">
    <source>
        <dbReference type="ARBA" id="ARBA00011991"/>
    </source>
</evidence>
<dbReference type="CDD" id="cd02145">
    <property type="entry name" value="BluB"/>
    <property type="match status" value="1"/>
</dbReference>
<dbReference type="CDD" id="cd02439">
    <property type="entry name" value="DMB-PRT_CobT"/>
    <property type="match status" value="1"/>
</dbReference>
<dbReference type="EMBL" id="BMGR01000011">
    <property type="protein sequence ID" value="GGG13880.1"/>
    <property type="molecule type" value="Genomic_DNA"/>
</dbReference>
<evidence type="ECO:0000256" key="8">
    <source>
        <dbReference type="ARBA" id="ARBA00022679"/>
    </source>
</evidence>
<dbReference type="EC" id="2.4.2.21" evidence="4 11"/>
<evidence type="ECO:0000256" key="5">
    <source>
        <dbReference type="ARBA" id="ARBA00015486"/>
    </source>
</evidence>
<evidence type="ECO:0000259" key="12">
    <source>
        <dbReference type="Pfam" id="PF00881"/>
    </source>
</evidence>
<comment type="pathway">
    <text evidence="2 11">Nucleoside biosynthesis; alpha-ribazole biosynthesis; alpha-ribazole from 5,6-dimethylbenzimidazole: step 1/2.</text>
</comment>
<evidence type="ECO:0000313" key="13">
    <source>
        <dbReference type="EMBL" id="GGG13880.1"/>
    </source>
</evidence>
<evidence type="ECO:0000256" key="10">
    <source>
        <dbReference type="ARBA" id="ARBA00047340"/>
    </source>
</evidence>
<comment type="similarity">
    <text evidence="3 11">Belongs to the CobT family.</text>
</comment>
<proteinExistence type="inferred from homology"/>
<dbReference type="NCBIfam" id="TIGR03160">
    <property type="entry name" value="cobT_DBIPRT"/>
    <property type="match status" value="1"/>
</dbReference>
<dbReference type="PANTHER" id="PTHR43463">
    <property type="entry name" value="NICOTINATE-NUCLEOTIDE--DIMETHYLBENZIMIDAZOLE PHOSPHORIBOSYLTRANSFERASE"/>
    <property type="match status" value="1"/>
</dbReference>
<feature type="active site" description="Proton acceptor" evidence="11">
    <location>
        <position position="317"/>
    </location>
</feature>
<dbReference type="InterPro" id="IPR012825">
    <property type="entry name" value="BluB"/>
</dbReference>
<dbReference type="NCBIfam" id="NF000996">
    <property type="entry name" value="PRK00105.1"/>
    <property type="match status" value="1"/>
</dbReference>
<gene>
    <name evidence="11" type="primary">cobT</name>
    <name evidence="13" type="ORF">GCM10010916_33500</name>
</gene>
<dbReference type="Gene3D" id="1.10.1610.10">
    <property type="match status" value="1"/>
</dbReference>
<evidence type="ECO:0000256" key="7">
    <source>
        <dbReference type="ARBA" id="ARBA00022676"/>
    </source>
</evidence>
<reference evidence="13" key="2">
    <citation type="submission" date="2020-09" db="EMBL/GenBank/DDBJ databases">
        <authorList>
            <person name="Sun Q."/>
            <person name="Zhou Y."/>
        </authorList>
    </citation>
    <scope>NUCLEOTIDE SEQUENCE</scope>
    <source>
        <strain evidence="13">CGMCC 1.12987</strain>
    </source>
</reference>
<dbReference type="SUPFAM" id="SSF55469">
    <property type="entry name" value="FMN-dependent nitroreductase-like"/>
    <property type="match status" value="1"/>
</dbReference>
<dbReference type="Gene3D" id="3.40.109.10">
    <property type="entry name" value="NADH Oxidase"/>
    <property type="match status" value="1"/>
</dbReference>
<protein>
    <recommendedName>
        <fullName evidence="5 11">Nicotinate-nucleotide--dimethylbenzimidazole phosphoribosyltransferase</fullName>
        <shortName evidence="11">NN:DBI PRT</shortName>
        <ecNumber evidence="4 11">2.4.2.21</ecNumber>
    </recommendedName>
    <alternativeName>
        <fullName evidence="9 11">N(1)-alpha-phosphoribosyltransferase</fullName>
    </alternativeName>
</protein>
<evidence type="ECO:0000256" key="1">
    <source>
        <dbReference type="ARBA" id="ARBA00002197"/>
    </source>
</evidence>